<feature type="active site" description="Proton acceptor" evidence="9">
    <location>
        <position position="486"/>
    </location>
</feature>
<evidence type="ECO:0000256" key="9">
    <source>
        <dbReference type="PROSITE-ProRule" id="PRU01161"/>
    </source>
</evidence>
<feature type="short sequence motif" description="GXSXG" evidence="9">
    <location>
        <begin position="363"/>
        <end position="367"/>
    </location>
</feature>
<comment type="caution">
    <text evidence="12">The sequence shown here is derived from an EMBL/GenBank/DDBJ whole genome shotgun (WGS) entry which is preliminary data.</text>
</comment>
<evidence type="ECO:0000256" key="7">
    <source>
        <dbReference type="ARBA" id="ARBA00023098"/>
    </source>
</evidence>
<evidence type="ECO:0000256" key="8">
    <source>
        <dbReference type="ARBA" id="ARBA00023136"/>
    </source>
</evidence>
<dbReference type="AlphaFoldDB" id="A0A849ICW6"/>
<name>A0A849ICW6_9HYPH</name>
<keyword evidence="7 9" id="KW-0443">Lipid metabolism</keyword>
<protein>
    <submittedName>
        <fullName evidence="12">Cyclic nucleotide-binding domain-containing protein</fullName>
    </submittedName>
</protein>
<keyword evidence="4 9" id="KW-0378">Hydrolase</keyword>
<comment type="similarity">
    <text evidence="2">Belongs to the NTE family.</text>
</comment>
<evidence type="ECO:0000256" key="1">
    <source>
        <dbReference type="ARBA" id="ARBA00004370"/>
    </source>
</evidence>
<evidence type="ECO:0000256" key="2">
    <source>
        <dbReference type="ARBA" id="ARBA00006636"/>
    </source>
</evidence>
<dbReference type="Pfam" id="PF24179">
    <property type="entry name" value="NTE_Ploop"/>
    <property type="match status" value="1"/>
</dbReference>
<dbReference type="Gene3D" id="3.40.1090.10">
    <property type="entry name" value="Cytosolic phospholipase A2 catalytic domain"/>
    <property type="match status" value="2"/>
</dbReference>
<accession>A0A849ICW6</accession>
<dbReference type="PROSITE" id="PS00889">
    <property type="entry name" value="CNMP_BINDING_2"/>
    <property type="match status" value="1"/>
</dbReference>
<gene>
    <name evidence="12" type="ORF">HJG44_05040</name>
</gene>
<dbReference type="GO" id="GO:0004622">
    <property type="term" value="F:phosphatidylcholine lysophospholipase activity"/>
    <property type="evidence" value="ECO:0007669"/>
    <property type="project" value="UniProtKB-ARBA"/>
</dbReference>
<dbReference type="PANTHER" id="PTHR14226">
    <property type="entry name" value="NEUROPATHY TARGET ESTERASE/SWISS CHEESE D.MELANOGASTER"/>
    <property type="match status" value="1"/>
</dbReference>
<evidence type="ECO:0000259" key="10">
    <source>
        <dbReference type="PROSITE" id="PS50042"/>
    </source>
</evidence>
<dbReference type="GO" id="GO:0016020">
    <property type="term" value="C:membrane"/>
    <property type="evidence" value="ECO:0007669"/>
    <property type="project" value="UniProtKB-SubCell"/>
</dbReference>
<comment type="subcellular location">
    <subcellularLocation>
        <location evidence="1">Membrane</location>
    </subcellularLocation>
</comment>
<keyword evidence="5 9" id="KW-0442">Lipid degradation</keyword>
<evidence type="ECO:0000313" key="12">
    <source>
        <dbReference type="EMBL" id="NNM71763.1"/>
    </source>
</evidence>
<feature type="domain" description="PNPLA" evidence="11">
    <location>
        <begin position="332"/>
        <end position="499"/>
    </location>
</feature>
<comment type="caution">
    <text evidence="9">Lacks conserved residue(s) required for the propagation of feature annotation.</text>
</comment>
<feature type="domain" description="Cyclic nucleotide-binding" evidence="10">
    <location>
        <begin position="22"/>
        <end position="141"/>
    </location>
</feature>
<keyword evidence="13" id="KW-1185">Reference proteome</keyword>
<evidence type="ECO:0000256" key="4">
    <source>
        <dbReference type="ARBA" id="ARBA00022801"/>
    </source>
</evidence>
<evidence type="ECO:0000256" key="5">
    <source>
        <dbReference type="ARBA" id="ARBA00022963"/>
    </source>
</evidence>
<dbReference type="InterPro" id="IPR050301">
    <property type="entry name" value="NTE"/>
</dbReference>
<dbReference type="RefSeq" id="WP_171217185.1">
    <property type="nucleotide sequence ID" value="NZ_JABEPP010000001.1"/>
</dbReference>
<dbReference type="PROSITE" id="PS50042">
    <property type="entry name" value="CNMP_BINDING_3"/>
    <property type="match status" value="1"/>
</dbReference>
<dbReference type="CDD" id="cd00038">
    <property type="entry name" value="CAP_ED"/>
    <property type="match status" value="1"/>
</dbReference>
<dbReference type="InterPro" id="IPR016035">
    <property type="entry name" value="Acyl_Trfase/lysoPLipase"/>
</dbReference>
<dbReference type="InterPro" id="IPR018490">
    <property type="entry name" value="cNMP-bd_dom_sf"/>
</dbReference>
<dbReference type="Pfam" id="PF00027">
    <property type="entry name" value="cNMP_binding"/>
    <property type="match status" value="1"/>
</dbReference>
<keyword evidence="8" id="KW-0472">Membrane</keyword>
<dbReference type="InterPro" id="IPR002641">
    <property type="entry name" value="PNPLA_dom"/>
</dbReference>
<feature type="active site" description="Nucleophile" evidence="9">
    <location>
        <position position="365"/>
    </location>
</feature>
<dbReference type="EMBL" id="JABEPP010000001">
    <property type="protein sequence ID" value="NNM71763.1"/>
    <property type="molecule type" value="Genomic_DNA"/>
</dbReference>
<evidence type="ECO:0000313" key="13">
    <source>
        <dbReference type="Proteomes" id="UP000564885"/>
    </source>
</evidence>
<dbReference type="SUPFAM" id="SSF51206">
    <property type="entry name" value="cAMP-binding domain-like"/>
    <property type="match status" value="1"/>
</dbReference>
<evidence type="ECO:0000259" key="11">
    <source>
        <dbReference type="PROSITE" id="PS51635"/>
    </source>
</evidence>
<dbReference type="InterPro" id="IPR000595">
    <property type="entry name" value="cNMP-bd_dom"/>
</dbReference>
<dbReference type="InterPro" id="IPR056556">
    <property type="entry name" value="NTE1_P-loop_dom"/>
</dbReference>
<organism evidence="12 13">
    <name type="scientific">Enterovirga aerilata</name>
    <dbReference type="NCBI Taxonomy" id="2730920"/>
    <lineage>
        <taxon>Bacteria</taxon>
        <taxon>Pseudomonadati</taxon>
        <taxon>Pseudomonadota</taxon>
        <taxon>Alphaproteobacteria</taxon>
        <taxon>Hyphomicrobiales</taxon>
        <taxon>Methylobacteriaceae</taxon>
        <taxon>Enterovirga</taxon>
    </lineage>
</organism>
<dbReference type="PROSITE" id="PS51635">
    <property type="entry name" value="PNPLA"/>
    <property type="match status" value="1"/>
</dbReference>
<evidence type="ECO:0000256" key="3">
    <source>
        <dbReference type="ARBA" id="ARBA00022692"/>
    </source>
</evidence>
<sequence length="616" mass="67482">MADDLAGPRQHREELRAAFREFFKTPDDSLFEQVEKDLTVLALRAGETLVREDERSEELFFVVSGRLRATRRLGQLKQLLGEIVRGETVGELALITGEPRSATVVAVRDSLVARMRRPTFERILAGGPAISMSVMRTIIERFRREETRRRASGRVTICILPVTAVKDLRGFANALTDAVGSFGGSVRLLTAEDYEALPAADRAEQGNPHGSLARWFDAAEVTSAALLMLADRDATDWTRACLRRADEILLLADAEASVEVSEVESRLLDDGSSAVRPVQSLVLLHDAVKRSPLGTRAWLDRRAVARHIHIRPALDRDLKRLARLVTGRAVGLVLSGGGARGFAHVGVMNALSDAGLVVDVVGGASIGSVMGGLRAMDLVGEDLVRAARRIFVEHGTPTGDYNLFPLISLAKGKRTRRIIEAAVAEIAGRDIGVEDTWITYFCVAANYSTASEAVLTHGSLSRSLLASFAIPGALPPVVIDGHLYVDGSTVNNLPVDVMQRYGVSKVVAVDLQTDRIRKVDFDRMPNTLSLLLDKLRGPRRHYDLPTLPEMLLNASALQSTGRQREMRAKADLCVRPRLNGVGLLDWNRFDEAVRGGYETAREDVALLDPRELVAYR</sequence>
<feature type="short sequence motif" description="GXGXXG" evidence="9">
    <location>
        <begin position="336"/>
        <end position="341"/>
    </location>
</feature>
<keyword evidence="6" id="KW-1133">Transmembrane helix</keyword>
<dbReference type="Gene3D" id="2.60.120.10">
    <property type="entry name" value="Jelly Rolls"/>
    <property type="match status" value="1"/>
</dbReference>
<reference evidence="12 13" key="1">
    <citation type="submission" date="2020-04" db="EMBL/GenBank/DDBJ databases">
        <title>Enterovirga sp. isolate from soil.</title>
        <authorList>
            <person name="Chea S."/>
            <person name="Kim D.-U."/>
        </authorList>
    </citation>
    <scope>NUCLEOTIDE SEQUENCE [LARGE SCALE GENOMIC DNA]</scope>
    <source>
        <strain evidence="12 13">DB1703</strain>
    </source>
</reference>
<dbReference type="SMART" id="SM00100">
    <property type="entry name" value="cNMP"/>
    <property type="match status" value="1"/>
</dbReference>
<proteinExistence type="inferred from homology"/>
<dbReference type="Proteomes" id="UP000564885">
    <property type="component" value="Unassembled WGS sequence"/>
</dbReference>
<dbReference type="SUPFAM" id="SSF52151">
    <property type="entry name" value="FabD/lysophospholipase-like"/>
    <property type="match status" value="1"/>
</dbReference>
<dbReference type="InterPro" id="IPR014710">
    <property type="entry name" value="RmlC-like_jellyroll"/>
</dbReference>
<dbReference type="GO" id="GO:0016042">
    <property type="term" value="P:lipid catabolic process"/>
    <property type="evidence" value="ECO:0007669"/>
    <property type="project" value="UniProtKB-UniRule"/>
</dbReference>
<dbReference type="PANTHER" id="PTHR14226:SF29">
    <property type="entry name" value="NEUROPATHY TARGET ESTERASE SWS"/>
    <property type="match status" value="1"/>
</dbReference>
<evidence type="ECO:0000256" key="6">
    <source>
        <dbReference type="ARBA" id="ARBA00022989"/>
    </source>
</evidence>
<dbReference type="CDD" id="cd07205">
    <property type="entry name" value="Pat_PNPLA6_PNPLA7_NTE1_like"/>
    <property type="match status" value="1"/>
</dbReference>
<dbReference type="Pfam" id="PF01734">
    <property type="entry name" value="Patatin"/>
    <property type="match status" value="1"/>
</dbReference>
<keyword evidence="3" id="KW-0812">Transmembrane</keyword>
<dbReference type="InterPro" id="IPR018488">
    <property type="entry name" value="cNMP-bd_CS"/>
</dbReference>